<name>A0ABW1R1P0_9LACO</name>
<sequence length="100" mass="11231">MTHRWLRLGVELLAGIPVAMMIIFIGVAVGYFLMQVLPATHFNLRVLGLSVYQISRQGRSVSGQLNMKSAQELGVFCSLAIVLVSESCYTIWHPRVQHKF</sequence>
<dbReference type="EMBL" id="JBHSSD010000012">
    <property type="protein sequence ID" value="MFC6163751.1"/>
    <property type="molecule type" value="Genomic_DNA"/>
</dbReference>
<dbReference type="Proteomes" id="UP001596253">
    <property type="component" value="Unassembled WGS sequence"/>
</dbReference>
<protein>
    <submittedName>
        <fullName evidence="2">LlsX family protein</fullName>
    </submittedName>
</protein>
<gene>
    <name evidence="2" type="ORF">ACFP3T_03575</name>
</gene>
<dbReference type="Pfam" id="PF19388">
    <property type="entry name" value="DUF5963"/>
    <property type="match status" value="1"/>
</dbReference>
<evidence type="ECO:0000256" key="1">
    <source>
        <dbReference type="SAM" id="Phobius"/>
    </source>
</evidence>
<dbReference type="RefSeq" id="WP_137639990.1">
    <property type="nucleotide sequence ID" value="NZ_BJDK01000012.1"/>
</dbReference>
<evidence type="ECO:0000313" key="2">
    <source>
        <dbReference type="EMBL" id="MFC6163751.1"/>
    </source>
</evidence>
<evidence type="ECO:0000313" key="3">
    <source>
        <dbReference type="Proteomes" id="UP001596253"/>
    </source>
</evidence>
<keyword evidence="3" id="KW-1185">Reference proteome</keyword>
<proteinExistence type="predicted"/>
<accession>A0ABW1R1P0</accession>
<feature type="transmembrane region" description="Helical" evidence="1">
    <location>
        <begin position="73"/>
        <end position="92"/>
    </location>
</feature>
<comment type="caution">
    <text evidence="2">The sequence shown here is derived from an EMBL/GenBank/DDBJ whole genome shotgun (WGS) entry which is preliminary data.</text>
</comment>
<dbReference type="InterPro" id="IPR046007">
    <property type="entry name" value="DUF5963"/>
</dbReference>
<dbReference type="NCBIfam" id="NF033904">
    <property type="entry name" value="LlsX_fam"/>
    <property type="match status" value="1"/>
</dbReference>
<keyword evidence="1" id="KW-1133">Transmembrane helix</keyword>
<keyword evidence="1" id="KW-0472">Membrane</keyword>
<reference evidence="3" key="1">
    <citation type="journal article" date="2019" name="Int. J. Syst. Evol. Microbiol.">
        <title>The Global Catalogue of Microorganisms (GCM) 10K type strain sequencing project: providing services to taxonomists for standard genome sequencing and annotation.</title>
        <authorList>
            <consortium name="The Broad Institute Genomics Platform"/>
            <consortium name="The Broad Institute Genome Sequencing Center for Infectious Disease"/>
            <person name="Wu L."/>
            <person name="Ma J."/>
        </authorList>
    </citation>
    <scope>NUCLEOTIDE SEQUENCE [LARGE SCALE GENOMIC DNA]</scope>
    <source>
        <strain evidence="3">CCM 8932</strain>
    </source>
</reference>
<organism evidence="2 3">
    <name type="scientific">Lactiplantibacillus dongliensis</name>
    <dbReference type="NCBI Taxonomy" id="2559919"/>
    <lineage>
        <taxon>Bacteria</taxon>
        <taxon>Bacillati</taxon>
        <taxon>Bacillota</taxon>
        <taxon>Bacilli</taxon>
        <taxon>Lactobacillales</taxon>
        <taxon>Lactobacillaceae</taxon>
        <taxon>Lactiplantibacillus</taxon>
    </lineage>
</organism>
<feature type="transmembrane region" description="Helical" evidence="1">
    <location>
        <begin position="12"/>
        <end position="34"/>
    </location>
</feature>
<keyword evidence="1" id="KW-0812">Transmembrane</keyword>